<gene>
    <name evidence="1" type="ORF">QO005_004601</name>
</gene>
<keyword evidence="2" id="KW-1185">Reference proteome</keyword>
<name>A0ABU0ILX7_9HYPH</name>
<protein>
    <submittedName>
        <fullName evidence="1">Uncharacterized protein</fullName>
    </submittedName>
</protein>
<sequence>MNNGSLDCVLTDLVGASHFVIDHEMRQQHF</sequence>
<comment type="caution">
    <text evidence="1">The sequence shown here is derived from an EMBL/GenBank/DDBJ whole genome shotgun (WGS) entry which is preliminary data.</text>
</comment>
<organism evidence="1 2">
    <name type="scientific">Rhizobium paknamense</name>
    <dbReference type="NCBI Taxonomy" id="1206817"/>
    <lineage>
        <taxon>Bacteria</taxon>
        <taxon>Pseudomonadati</taxon>
        <taxon>Pseudomonadota</taxon>
        <taxon>Alphaproteobacteria</taxon>
        <taxon>Hyphomicrobiales</taxon>
        <taxon>Rhizobiaceae</taxon>
        <taxon>Rhizobium/Agrobacterium group</taxon>
        <taxon>Rhizobium</taxon>
    </lineage>
</organism>
<reference evidence="1 2" key="1">
    <citation type="submission" date="2023-07" db="EMBL/GenBank/DDBJ databases">
        <title>Genomic Encyclopedia of Type Strains, Phase IV (KMG-IV): sequencing the most valuable type-strain genomes for metagenomic binning, comparative biology and taxonomic classification.</title>
        <authorList>
            <person name="Goeker M."/>
        </authorList>
    </citation>
    <scope>NUCLEOTIDE SEQUENCE [LARGE SCALE GENOMIC DNA]</scope>
    <source>
        <strain evidence="1 2">DSM 100301</strain>
    </source>
</reference>
<dbReference type="Proteomes" id="UP001235269">
    <property type="component" value="Unassembled WGS sequence"/>
</dbReference>
<evidence type="ECO:0000313" key="1">
    <source>
        <dbReference type="EMBL" id="MDQ0458241.1"/>
    </source>
</evidence>
<accession>A0ABU0ILX7</accession>
<proteinExistence type="predicted"/>
<dbReference type="EMBL" id="JAUSWH010000027">
    <property type="protein sequence ID" value="MDQ0458241.1"/>
    <property type="molecule type" value="Genomic_DNA"/>
</dbReference>
<evidence type="ECO:0000313" key="2">
    <source>
        <dbReference type="Proteomes" id="UP001235269"/>
    </source>
</evidence>